<dbReference type="STRING" id="53326.A0A016TGS7"/>
<dbReference type="AlphaFoldDB" id="A0A016TGS7"/>
<feature type="transmembrane region" description="Helical" evidence="4">
    <location>
        <begin position="137"/>
        <end position="157"/>
    </location>
</feature>
<dbReference type="SUPFAM" id="SSF54631">
    <property type="entry name" value="CBS-domain pair"/>
    <property type="match status" value="1"/>
</dbReference>
<dbReference type="InterPro" id="IPR046342">
    <property type="entry name" value="CBS_dom_sf"/>
</dbReference>
<feature type="region of interest" description="Disordered" evidence="3">
    <location>
        <begin position="1"/>
        <end position="41"/>
    </location>
</feature>
<evidence type="ECO:0000259" key="5">
    <source>
        <dbReference type="PROSITE" id="PS51846"/>
    </source>
</evidence>
<dbReference type="EMBL" id="JARK01001437">
    <property type="protein sequence ID" value="EYC02154.1"/>
    <property type="molecule type" value="Genomic_DNA"/>
</dbReference>
<protein>
    <recommendedName>
        <fullName evidence="5">CNNM transmembrane domain-containing protein</fullName>
    </recommendedName>
</protein>
<dbReference type="OrthoDB" id="5353557at2759"/>
<evidence type="ECO:0000256" key="2">
    <source>
        <dbReference type="PROSITE-ProRule" id="PRU01193"/>
    </source>
</evidence>
<dbReference type="GO" id="GO:0006811">
    <property type="term" value="P:monoatomic ion transport"/>
    <property type="evidence" value="ECO:0007669"/>
    <property type="project" value="UniProtKB-KW"/>
</dbReference>
<dbReference type="InterPro" id="IPR045095">
    <property type="entry name" value="ACDP"/>
</dbReference>
<dbReference type="InterPro" id="IPR000644">
    <property type="entry name" value="CBS_dom"/>
</dbReference>
<dbReference type="PANTHER" id="PTHR12064:SF4">
    <property type="entry name" value="METAL TRANSPORTER CNNM-4"/>
    <property type="match status" value="1"/>
</dbReference>
<keyword evidence="1" id="KW-0406">Ion transport</keyword>
<dbReference type="GO" id="GO:0010960">
    <property type="term" value="P:magnesium ion homeostasis"/>
    <property type="evidence" value="ECO:0007669"/>
    <property type="project" value="InterPro"/>
</dbReference>
<dbReference type="Pfam" id="PF01595">
    <property type="entry name" value="CNNM"/>
    <property type="match status" value="1"/>
</dbReference>
<name>A0A016TGS7_9BILA</name>
<dbReference type="Gene3D" id="3.10.580.10">
    <property type="entry name" value="CBS-domain"/>
    <property type="match status" value="1"/>
</dbReference>
<accession>A0A016TGS7</accession>
<keyword evidence="7" id="KW-1185">Reference proteome</keyword>
<feature type="transmembrane region" description="Helical" evidence="4">
    <location>
        <begin position="81"/>
        <end position="101"/>
    </location>
</feature>
<keyword evidence="2 4" id="KW-0472">Membrane</keyword>
<keyword evidence="1" id="KW-0813">Transport</keyword>
<keyword evidence="2 4" id="KW-1133">Transmembrane helix</keyword>
<evidence type="ECO:0000256" key="3">
    <source>
        <dbReference type="SAM" id="MobiDB-lite"/>
    </source>
</evidence>
<dbReference type="PANTHER" id="PTHR12064">
    <property type="entry name" value="METAL TRANSPORTER CNNM"/>
    <property type="match status" value="1"/>
</dbReference>
<dbReference type="InterPro" id="IPR002550">
    <property type="entry name" value="CNNM"/>
</dbReference>
<dbReference type="GO" id="GO:0005886">
    <property type="term" value="C:plasma membrane"/>
    <property type="evidence" value="ECO:0007669"/>
    <property type="project" value="TreeGrafter"/>
</dbReference>
<keyword evidence="2 4" id="KW-0812">Transmembrane</keyword>
<feature type="transmembrane region" description="Helical" evidence="4">
    <location>
        <begin position="198"/>
        <end position="218"/>
    </location>
</feature>
<reference evidence="7" key="1">
    <citation type="journal article" date="2015" name="Nat. Genet.">
        <title>The genome and transcriptome of the zoonotic hookworm Ancylostoma ceylanicum identify infection-specific gene families.</title>
        <authorList>
            <person name="Schwarz E.M."/>
            <person name="Hu Y."/>
            <person name="Antoshechkin I."/>
            <person name="Miller M.M."/>
            <person name="Sternberg P.W."/>
            <person name="Aroian R.V."/>
        </authorList>
    </citation>
    <scope>NUCLEOTIDE SEQUENCE</scope>
    <source>
        <strain evidence="7">HY135</strain>
    </source>
</reference>
<evidence type="ECO:0000313" key="7">
    <source>
        <dbReference type="Proteomes" id="UP000024635"/>
    </source>
</evidence>
<evidence type="ECO:0000256" key="4">
    <source>
        <dbReference type="SAM" id="Phobius"/>
    </source>
</evidence>
<dbReference type="PROSITE" id="PS51846">
    <property type="entry name" value="CNNM"/>
    <property type="match status" value="1"/>
</dbReference>
<feature type="domain" description="CNNM transmembrane" evidence="5">
    <location>
        <begin position="73"/>
        <end position="261"/>
    </location>
</feature>
<sequence>MSLRQTLSSRAHLIEDSARSEPSVASPGAEGNRTVSETQEEKYREEWRYPIFVCTKPKSKPSEFNSVIIEDLRDPLLPLLYVIYCAFLLLSALFTGLNLSLMSLDMEDLRRIKEYDENPKTRRYAANIIPIRENGNFMLCTILLGNTICNAIDVLVFDRITLNLELLDWERIILINVVPAMFIIIFSEILPQVICTKFALPIGSYCRHIMVFFMVITYPASYPLSKLLDVVVGKEVRSTMDRRMLGGLMRQQKSETANMAVVVENAMMLQVRRVRDVMTPLEKVFMISDRTEINVNLKQYLSQYRHTRIPVYKGDDRNSVIGVLNVKDLLLIDDSLDLHVGAVMQLWNRSTLTLFMDEAKLTRQSADVSS</sequence>
<organism evidence="6 7">
    <name type="scientific">Ancylostoma ceylanicum</name>
    <dbReference type="NCBI Taxonomy" id="53326"/>
    <lineage>
        <taxon>Eukaryota</taxon>
        <taxon>Metazoa</taxon>
        <taxon>Ecdysozoa</taxon>
        <taxon>Nematoda</taxon>
        <taxon>Chromadorea</taxon>
        <taxon>Rhabditida</taxon>
        <taxon>Rhabditina</taxon>
        <taxon>Rhabditomorpha</taxon>
        <taxon>Strongyloidea</taxon>
        <taxon>Ancylostomatidae</taxon>
        <taxon>Ancylostomatinae</taxon>
        <taxon>Ancylostoma</taxon>
    </lineage>
</organism>
<comment type="caution">
    <text evidence="6">The sequence shown here is derived from an EMBL/GenBank/DDBJ whole genome shotgun (WGS) entry which is preliminary data.</text>
</comment>
<dbReference type="GO" id="GO:0022857">
    <property type="term" value="F:transmembrane transporter activity"/>
    <property type="evidence" value="ECO:0007669"/>
    <property type="project" value="TreeGrafter"/>
</dbReference>
<evidence type="ECO:0000313" key="6">
    <source>
        <dbReference type="EMBL" id="EYC02154.1"/>
    </source>
</evidence>
<proteinExistence type="predicted"/>
<dbReference type="Pfam" id="PF00571">
    <property type="entry name" value="CBS"/>
    <property type="match status" value="1"/>
</dbReference>
<dbReference type="Proteomes" id="UP000024635">
    <property type="component" value="Unassembled WGS sequence"/>
</dbReference>
<feature type="transmembrane region" description="Helical" evidence="4">
    <location>
        <begin position="169"/>
        <end position="186"/>
    </location>
</feature>
<evidence type="ECO:0000256" key="1">
    <source>
        <dbReference type="ARBA" id="ARBA00023065"/>
    </source>
</evidence>
<gene>
    <name evidence="6" type="primary">Acey_s0101.g3338</name>
    <name evidence="6" type="synonym">Acey-C01H6.6</name>
    <name evidence="6" type="ORF">Y032_0101g3338</name>
</gene>